<accession>A0A2P2PU97</accession>
<evidence type="ECO:0000313" key="1">
    <source>
        <dbReference type="EMBL" id="MBX58285.1"/>
    </source>
</evidence>
<protein>
    <submittedName>
        <fullName evidence="1">Uncharacterized protein</fullName>
    </submittedName>
</protein>
<proteinExistence type="predicted"/>
<dbReference type="EMBL" id="GGEC01077801">
    <property type="protein sequence ID" value="MBX58285.1"/>
    <property type="molecule type" value="Transcribed_RNA"/>
</dbReference>
<sequence>MVNTDQRAARHYRKMLVMEQKCSGTGRI</sequence>
<dbReference type="AlphaFoldDB" id="A0A2P2PU97"/>
<organism evidence="1">
    <name type="scientific">Rhizophora mucronata</name>
    <name type="common">Asiatic mangrove</name>
    <dbReference type="NCBI Taxonomy" id="61149"/>
    <lineage>
        <taxon>Eukaryota</taxon>
        <taxon>Viridiplantae</taxon>
        <taxon>Streptophyta</taxon>
        <taxon>Embryophyta</taxon>
        <taxon>Tracheophyta</taxon>
        <taxon>Spermatophyta</taxon>
        <taxon>Magnoliopsida</taxon>
        <taxon>eudicotyledons</taxon>
        <taxon>Gunneridae</taxon>
        <taxon>Pentapetalae</taxon>
        <taxon>rosids</taxon>
        <taxon>fabids</taxon>
        <taxon>Malpighiales</taxon>
        <taxon>Rhizophoraceae</taxon>
        <taxon>Rhizophora</taxon>
    </lineage>
</organism>
<name>A0A2P2PU97_RHIMU</name>
<reference evidence="1" key="1">
    <citation type="submission" date="2018-02" db="EMBL/GenBank/DDBJ databases">
        <title>Rhizophora mucronata_Transcriptome.</title>
        <authorList>
            <person name="Meera S.P."/>
            <person name="Sreeshan A."/>
            <person name="Augustine A."/>
        </authorList>
    </citation>
    <scope>NUCLEOTIDE SEQUENCE</scope>
    <source>
        <tissue evidence="1">Leaf</tissue>
    </source>
</reference>